<feature type="domain" description="Glycosyl hydrolase family 32 C-terminal" evidence="8">
    <location>
        <begin position="421"/>
        <end position="541"/>
    </location>
</feature>
<dbReference type="Pfam" id="PF00251">
    <property type="entry name" value="Glyco_hydro_32N"/>
    <property type="match status" value="1"/>
</dbReference>
<evidence type="ECO:0000256" key="2">
    <source>
        <dbReference type="ARBA" id="ARBA00022801"/>
    </source>
</evidence>
<dbReference type="InterPro" id="IPR013148">
    <property type="entry name" value="Glyco_hydro_32_N"/>
</dbReference>
<dbReference type="GO" id="GO:0005737">
    <property type="term" value="C:cytoplasm"/>
    <property type="evidence" value="ECO:0007669"/>
    <property type="project" value="TreeGrafter"/>
</dbReference>
<keyword evidence="3 4" id="KW-0326">Glycosidase</keyword>
<dbReference type="AlphaFoldDB" id="A0A3M2M5X4"/>
<dbReference type="SUPFAM" id="SSF75005">
    <property type="entry name" value="Arabinanase/levansucrase/invertase"/>
    <property type="match status" value="1"/>
</dbReference>
<evidence type="ECO:0000259" key="7">
    <source>
        <dbReference type="Pfam" id="PF00251"/>
    </source>
</evidence>
<dbReference type="SUPFAM" id="SSF49899">
    <property type="entry name" value="Concanavalin A-like lectins/glucanases"/>
    <property type="match status" value="1"/>
</dbReference>
<comment type="similarity">
    <text evidence="1 4">Belongs to the glycosyl hydrolase 32 family.</text>
</comment>
<feature type="region of interest" description="Disordered" evidence="5">
    <location>
        <begin position="1"/>
        <end position="26"/>
    </location>
</feature>
<sequence length="549" mass="59407">MTPHRHDPDAPHASPDRSAGRRAVPRSAVRRRTLLGLAGAGAALGALPALPALAGERTPARTPARATAPSAVTYRGVYHHTVPDEWKNDPQRPLLIDGAYHYWYLYNADYRAGAEGTAWRLATSTDLVTFADQGVAIPKDTTPNGDVWSGSAVVDHENTAGFGAGAVVALVTMEPVEGANTQAQYLWYSTDGGRSFAPHGTDPVLANPGVRDFRDPKLLWDAERGRWVQLLAENDKVGFYTSADLRSWEYVGGFVRTGLGVLECPDLFRIETADGEARWVLGVSANGKPVGLPNTYAYWVGSFDGTTFTAETDEPRWLDHGFDWYAAVTWEKHADLGGGQVDPTTRYALGWLNNWDYANATPTLEHDGFNGTDSVVREITLGRDADGGWALFSRPVDTLAARATHVHELGDLAVDGELPLDFAGVAYEVTTTVRWERLTTLGLQLRRSADGASHVDAGVHGDYAFLNRGGVPHPDASGTWTESRSPFDPARREVTLRVLVDRASVELFVDDGRHVHSQLAFPAPEATGLALFTVGGPATFGGVVIRDFA</sequence>
<keyword evidence="6" id="KW-0812">Transmembrane</keyword>
<dbReference type="Gene3D" id="2.115.10.20">
    <property type="entry name" value="Glycosyl hydrolase domain, family 43"/>
    <property type="match status" value="1"/>
</dbReference>
<keyword evidence="6" id="KW-0472">Membrane</keyword>
<dbReference type="InterPro" id="IPR001362">
    <property type="entry name" value="Glyco_hydro_32"/>
</dbReference>
<dbReference type="Pfam" id="PF08244">
    <property type="entry name" value="Glyco_hydro_32C"/>
    <property type="match status" value="1"/>
</dbReference>
<dbReference type="GO" id="GO:0005987">
    <property type="term" value="P:sucrose catabolic process"/>
    <property type="evidence" value="ECO:0007669"/>
    <property type="project" value="TreeGrafter"/>
</dbReference>
<dbReference type="InterPro" id="IPR013320">
    <property type="entry name" value="ConA-like_dom_sf"/>
</dbReference>
<evidence type="ECO:0000256" key="3">
    <source>
        <dbReference type="ARBA" id="ARBA00023295"/>
    </source>
</evidence>
<dbReference type="InterPro" id="IPR006311">
    <property type="entry name" value="TAT_signal"/>
</dbReference>
<dbReference type="InterPro" id="IPR013189">
    <property type="entry name" value="Glyco_hydro_32_C"/>
</dbReference>
<proteinExistence type="inferred from homology"/>
<protein>
    <submittedName>
        <fullName evidence="9">Glycoside hydrolase family 32 protein</fullName>
    </submittedName>
</protein>
<dbReference type="GO" id="GO:0004575">
    <property type="term" value="F:sucrose alpha-glucosidase activity"/>
    <property type="evidence" value="ECO:0007669"/>
    <property type="project" value="TreeGrafter"/>
</dbReference>
<evidence type="ECO:0000256" key="4">
    <source>
        <dbReference type="RuleBase" id="RU362110"/>
    </source>
</evidence>
<evidence type="ECO:0000256" key="6">
    <source>
        <dbReference type="SAM" id="Phobius"/>
    </source>
</evidence>
<dbReference type="PANTHER" id="PTHR42800">
    <property type="entry name" value="EXOINULINASE INUD (AFU_ORTHOLOGUE AFUA_5G00480)"/>
    <property type="match status" value="1"/>
</dbReference>
<reference evidence="9 10" key="1">
    <citation type="submission" date="2018-10" db="EMBL/GenBank/DDBJ databases">
        <title>Isolation, diversity and antifungal activity of actinobacteria from wheat.</title>
        <authorList>
            <person name="Han C."/>
        </authorList>
    </citation>
    <scope>NUCLEOTIDE SEQUENCE [LARGE SCALE GENOMIC DNA]</scope>
    <source>
        <strain evidence="9 10">NEAU-YY642</strain>
    </source>
</reference>
<dbReference type="RefSeq" id="WP_122182416.1">
    <property type="nucleotide sequence ID" value="NZ_RFFJ01000011.1"/>
</dbReference>
<evidence type="ECO:0000313" key="9">
    <source>
        <dbReference type="EMBL" id="RMI44996.1"/>
    </source>
</evidence>
<evidence type="ECO:0000259" key="8">
    <source>
        <dbReference type="Pfam" id="PF08244"/>
    </source>
</evidence>
<feature type="transmembrane region" description="Helical" evidence="6">
    <location>
        <begin position="34"/>
        <end position="54"/>
    </location>
</feature>
<name>A0A3M2M5X4_9ACTN</name>
<keyword evidence="10" id="KW-1185">Reference proteome</keyword>
<evidence type="ECO:0000256" key="1">
    <source>
        <dbReference type="ARBA" id="ARBA00009902"/>
    </source>
</evidence>
<keyword evidence="6" id="KW-1133">Transmembrane helix</keyword>
<keyword evidence="2 4" id="KW-0378">Hydrolase</keyword>
<gene>
    <name evidence="9" type="ORF">EBN88_04180</name>
</gene>
<feature type="domain" description="Glycosyl hydrolase family 32 N-terminal" evidence="7">
    <location>
        <begin position="79"/>
        <end position="383"/>
    </location>
</feature>
<organism evidence="9 10">
    <name type="scientific">Streptomyces triticirhizae</name>
    <dbReference type="NCBI Taxonomy" id="2483353"/>
    <lineage>
        <taxon>Bacteria</taxon>
        <taxon>Bacillati</taxon>
        <taxon>Actinomycetota</taxon>
        <taxon>Actinomycetes</taxon>
        <taxon>Kitasatosporales</taxon>
        <taxon>Streptomycetaceae</taxon>
        <taxon>Streptomyces</taxon>
    </lineage>
</organism>
<comment type="caution">
    <text evidence="9">The sequence shown here is derived from an EMBL/GenBank/DDBJ whole genome shotgun (WGS) entry which is preliminary data.</text>
</comment>
<dbReference type="EMBL" id="RFFJ01000011">
    <property type="protein sequence ID" value="RMI44996.1"/>
    <property type="molecule type" value="Genomic_DNA"/>
</dbReference>
<dbReference type="Gene3D" id="2.60.120.560">
    <property type="entry name" value="Exo-inulinase, domain 1"/>
    <property type="match status" value="1"/>
</dbReference>
<dbReference type="PROSITE" id="PS51318">
    <property type="entry name" value="TAT"/>
    <property type="match status" value="1"/>
</dbReference>
<feature type="compositionally biased region" description="Basic and acidic residues" evidence="5">
    <location>
        <begin position="1"/>
        <end position="19"/>
    </location>
</feature>
<dbReference type="Proteomes" id="UP000278673">
    <property type="component" value="Unassembled WGS sequence"/>
</dbReference>
<evidence type="ECO:0000256" key="5">
    <source>
        <dbReference type="SAM" id="MobiDB-lite"/>
    </source>
</evidence>
<evidence type="ECO:0000313" key="10">
    <source>
        <dbReference type="Proteomes" id="UP000278673"/>
    </source>
</evidence>
<dbReference type="CDD" id="cd18622">
    <property type="entry name" value="GH32_Inu-like"/>
    <property type="match status" value="1"/>
</dbReference>
<dbReference type="PANTHER" id="PTHR42800:SF1">
    <property type="entry name" value="EXOINULINASE INUD (AFU_ORTHOLOGUE AFUA_5G00480)"/>
    <property type="match status" value="1"/>
</dbReference>
<dbReference type="InterPro" id="IPR023296">
    <property type="entry name" value="Glyco_hydro_beta-prop_sf"/>
</dbReference>
<accession>A0A3M2M5X4</accession>
<dbReference type="SMART" id="SM00640">
    <property type="entry name" value="Glyco_32"/>
    <property type="match status" value="1"/>
</dbReference>